<accession>A0A0N0PEX7</accession>
<dbReference type="STRING" id="76193.A0A0N0PEX7"/>
<keyword evidence="2" id="KW-0645">Protease</keyword>
<evidence type="ECO:0000313" key="2">
    <source>
        <dbReference type="EMBL" id="KPJ20117.1"/>
    </source>
</evidence>
<proteinExistence type="predicted"/>
<dbReference type="GO" id="GO:0006508">
    <property type="term" value="P:proteolysis"/>
    <property type="evidence" value="ECO:0007669"/>
    <property type="project" value="UniProtKB-KW"/>
</dbReference>
<feature type="transmembrane region" description="Helical" evidence="1">
    <location>
        <begin position="34"/>
        <end position="56"/>
    </location>
</feature>
<gene>
    <name evidence="2" type="ORF">RR48_01450</name>
</gene>
<reference evidence="2 3" key="1">
    <citation type="journal article" date="2015" name="Nat. Commun.">
        <title>Outbred genome sequencing and CRISPR/Cas9 gene editing in butterflies.</title>
        <authorList>
            <person name="Li X."/>
            <person name="Fan D."/>
            <person name="Zhang W."/>
            <person name="Liu G."/>
            <person name="Zhang L."/>
            <person name="Zhao L."/>
            <person name="Fang X."/>
            <person name="Chen L."/>
            <person name="Dong Y."/>
            <person name="Chen Y."/>
            <person name="Ding Y."/>
            <person name="Zhao R."/>
            <person name="Feng M."/>
            <person name="Zhu Y."/>
            <person name="Feng Y."/>
            <person name="Jiang X."/>
            <person name="Zhu D."/>
            <person name="Xiang H."/>
            <person name="Feng X."/>
            <person name="Li S."/>
            <person name="Wang J."/>
            <person name="Zhang G."/>
            <person name="Kronforst M.R."/>
            <person name="Wang W."/>
        </authorList>
    </citation>
    <scope>NUCLEOTIDE SEQUENCE [LARGE SCALE GENOMIC DNA]</scope>
    <source>
        <strain evidence="2">Ya'a_city_454_Pm</strain>
        <tissue evidence="2">Whole body</tissue>
    </source>
</reference>
<dbReference type="InParanoid" id="A0A0N0PEX7"/>
<feature type="non-terminal residue" evidence="2">
    <location>
        <position position="1"/>
    </location>
</feature>
<keyword evidence="1" id="KW-0812">Transmembrane</keyword>
<organism evidence="2 3">
    <name type="scientific">Papilio machaon</name>
    <name type="common">Old World swallowtail butterfly</name>
    <dbReference type="NCBI Taxonomy" id="76193"/>
    <lineage>
        <taxon>Eukaryota</taxon>
        <taxon>Metazoa</taxon>
        <taxon>Ecdysozoa</taxon>
        <taxon>Arthropoda</taxon>
        <taxon>Hexapoda</taxon>
        <taxon>Insecta</taxon>
        <taxon>Pterygota</taxon>
        <taxon>Neoptera</taxon>
        <taxon>Endopterygota</taxon>
        <taxon>Lepidoptera</taxon>
        <taxon>Glossata</taxon>
        <taxon>Ditrysia</taxon>
        <taxon>Papilionoidea</taxon>
        <taxon>Papilionidae</taxon>
        <taxon>Papilioninae</taxon>
        <taxon>Papilio</taxon>
    </lineage>
</organism>
<keyword evidence="3" id="KW-1185">Reference proteome</keyword>
<dbReference type="AlphaFoldDB" id="A0A0N0PEX7"/>
<dbReference type="GO" id="GO:0008233">
    <property type="term" value="F:peptidase activity"/>
    <property type="evidence" value="ECO:0007669"/>
    <property type="project" value="UniProtKB-KW"/>
</dbReference>
<name>A0A0N0PEX7_PAPMA</name>
<evidence type="ECO:0000313" key="3">
    <source>
        <dbReference type="Proteomes" id="UP000053240"/>
    </source>
</evidence>
<keyword evidence="1" id="KW-1133">Transmembrane helix</keyword>
<sequence>GVCEKTIQDVVERIWNIIEDININNVLGFLRDNIVGVAALATALLWIPASCLISYVDRRRQRQYQKYAEWERRRDLLHPASPRKVIHVSEI</sequence>
<keyword evidence="2" id="KW-0378">Hydrolase</keyword>
<dbReference type="Proteomes" id="UP000053240">
    <property type="component" value="Unassembled WGS sequence"/>
</dbReference>
<dbReference type="EMBL" id="KQ459762">
    <property type="protein sequence ID" value="KPJ20117.1"/>
    <property type="molecule type" value="Genomic_DNA"/>
</dbReference>
<protein>
    <submittedName>
        <fullName evidence="2">ADAM 17-like protease</fullName>
    </submittedName>
</protein>
<evidence type="ECO:0000256" key="1">
    <source>
        <dbReference type="SAM" id="Phobius"/>
    </source>
</evidence>
<keyword evidence="1" id="KW-0472">Membrane</keyword>